<evidence type="ECO:0000313" key="12">
    <source>
        <dbReference type="Proteomes" id="UP000765507"/>
    </source>
</evidence>
<dbReference type="GO" id="GO:0050178">
    <property type="term" value="F:phenylpyruvate tautomerase activity"/>
    <property type="evidence" value="ECO:0007669"/>
    <property type="project" value="TreeGrafter"/>
</dbReference>
<gene>
    <name evidence="11" type="primary">DDT</name>
    <name evidence="11" type="ORF">G0U57_006601</name>
</gene>
<sequence>MLPREQGVKVERQTEEGVSRRSQSQAPALAPTPSSAARVGSAAWDPAGRGSWFLALASAMPFLELETSLPAAQLPQGLAGKLCAAAAAILSKPEERINVTVKSDLPMVVGGSAAPCAQLFVSSIAVVGTAEQNRGHSAKFFEFLTKELGLGADRIVIRFYPLEPWQIGKKGTVMTFL</sequence>
<dbReference type="EC" id="4.1.1.84" evidence="9"/>
<evidence type="ECO:0000256" key="5">
    <source>
        <dbReference type="ARBA" id="ARBA00022990"/>
    </source>
</evidence>
<dbReference type="PANTHER" id="PTHR11954">
    <property type="entry name" value="D-DOPACHROME DECARBOXYLASE"/>
    <property type="match status" value="1"/>
</dbReference>
<evidence type="ECO:0000256" key="8">
    <source>
        <dbReference type="ARBA" id="ARBA00037460"/>
    </source>
</evidence>
<dbReference type="Gene3D" id="3.30.429.10">
    <property type="entry name" value="Macrophage Migration Inhibitory Factor"/>
    <property type="match status" value="1"/>
</dbReference>
<reference evidence="11 12" key="1">
    <citation type="journal article" date="2020" name="G3 (Bethesda)">
        <title>Draft Genome of the Common Snapping Turtle, Chelydra serpentina, a Model for Phenotypic Plasticity in Reptiles.</title>
        <authorList>
            <person name="Das D."/>
            <person name="Singh S.K."/>
            <person name="Bierstedt J."/>
            <person name="Erickson A."/>
            <person name="Galli G.L.J."/>
            <person name="Crossley D.A. 2nd"/>
            <person name="Rhen T."/>
        </authorList>
    </citation>
    <scope>NUCLEOTIDE SEQUENCE [LARGE SCALE GENOMIC DNA]</scope>
    <source>
        <strain evidence="11">KW</strain>
    </source>
</reference>
<feature type="compositionally biased region" description="Low complexity" evidence="10">
    <location>
        <begin position="22"/>
        <end position="37"/>
    </location>
</feature>
<feature type="compositionally biased region" description="Basic and acidic residues" evidence="10">
    <location>
        <begin position="1"/>
        <end position="19"/>
    </location>
</feature>
<feature type="region of interest" description="Disordered" evidence="10">
    <location>
        <begin position="1"/>
        <end position="41"/>
    </location>
</feature>
<evidence type="ECO:0000313" key="11">
    <source>
        <dbReference type="EMBL" id="KAG6929096.1"/>
    </source>
</evidence>
<dbReference type="InterPro" id="IPR001398">
    <property type="entry name" value="Macrophage_inhib_fac"/>
</dbReference>
<accession>A0A8T1SJ34</accession>
<evidence type="ECO:0000256" key="6">
    <source>
        <dbReference type="ARBA" id="ARBA00023101"/>
    </source>
</evidence>
<dbReference type="GO" id="GO:0042438">
    <property type="term" value="P:melanin biosynthetic process"/>
    <property type="evidence" value="ECO:0007669"/>
    <property type="project" value="UniProtKB-KW"/>
</dbReference>
<dbReference type="PANTHER" id="PTHR11954:SF22">
    <property type="entry name" value="D-DOPACHROME DECARBOXYLASE"/>
    <property type="match status" value="1"/>
</dbReference>
<keyword evidence="5" id="KW-0007">Acetylation</keyword>
<evidence type="ECO:0000256" key="3">
    <source>
        <dbReference type="ARBA" id="ARBA00011233"/>
    </source>
</evidence>
<evidence type="ECO:0000256" key="10">
    <source>
        <dbReference type="SAM" id="MobiDB-lite"/>
    </source>
</evidence>
<protein>
    <recommendedName>
        <fullName evidence="9">D-dopachrome decarboxylase</fullName>
        <ecNumber evidence="9">4.1.1.84</ecNumber>
    </recommendedName>
</protein>
<dbReference type="InterPro" id="IPR014347">
    <property type="entry name" value="Tautomerase/MIF_sf"/>
</dbReference>
<dbReference type="EMBL" id="JAHGAV010000190">
    <property type="protein sequence ID" value="KAG6929096.1"/>
    <property type="molecule type" value="Genomic_DNA"/>
</dbReference>
<name>A0A8T1SJ34_CHESE</name>
<evidence type="ECO:0000256" key="1">
    <source>
        <dbReference type="ARBA" id="ARBA00004496"/>
    </source>
</evidence>
<evidence type="ECO:0000256" key="4">
    <source>
        <dbReference type="ARBA" id="ARBA00022490"/>
    </source>
</evidence>
<organism evidence="11 12">
    <name type="scientific">Chelydra serpentina</name>
    <name type="common">Snapping turtle</name>
    <name type="synonym">Testudo serpentina</name>
    <dbReference type="NCBI Taxonomy" id="8475"/>
    <lineage>
        <taxon>Eukaryota</taxon>
        <taxon>Metazoa</taxon>
        <taxon>Chordata</taxon>
        <taxon>Craniata</taxon>
        <taxon>Vertebrata</taxon>
        <taxon>Euteleostomi</taxon>
        <taxon>Archelosauria</taxon>
        <taxon>Testudinata</taxon>
        <taxon>Testudines</taxon>
        <taxon>Cryptodira</taxon>
        <taxon>Durocryptodira</taxon>
        <taxon>Americhelydia</taxon>
        <taxon>Chelydroidea</taxon>
        <taxon>Chelydridae</taxon>
        <taxon>Chelydra</taxon>
    </lineage>
</organism>
<dbReference type="Pfam" id="PF01187">
    <property type="entry name" value="MIF"/>
    <property type="match status" value="1"/>
</dbReference>
<dbReference type="GO" id="GO:0005615">
    <property type="term" value="C:extracellular space"/>
    <property type="evidence" value="ECO:0007669"/>
    <property type="project" value="TreeGrafter"/>
</dbReference>
<keyword evidence="7" id="KW-0456">Lyase</keyword>
<dbReference type="Proteomes" id="UP000765507">
    <property type="component" value="Unassembled WGS sequence"/>
</dbReference>
<comment type="function">
    <text evidence="8">Tautomerization of D-dopachrome with decarboxylation to give 5,6-dihydroxyindole (DHI).</text>
</comment>
<comment type="similarity">
    <text evidence="2">Belongs to the MIF family.</text>
</comment>
<dbReference type="GO" id="GO:0005737">
    <property type="term" value="C:cytoplasm"/>
    <property type="evidence" value="ECO:0007669"/>
    <property type="project" value="UniProtKB-SubCell"/>
</dbReference>
<keyword evidence="6" id="KW-0470">Melanin biosynthesis</keyword>
<comment type="caution">
    <text evidence="11">The sequence shown here is derived from an EMBL/GenBank/DDBJ whole genome shotgun (WGS) entry which is preliminary data.</text>
</comment>
<evidence type="ECO:0000256" key="9">
    <source>
        <dbReference type="ARBA" id="ARBA00038884"/>
    </source>
</evidence>
<dbReference type="AlphaFoldDB" id="A0A8T1SJ34"/>
<dbReference type="SUPFAM" id="SSF55331">
    <property type="entry name" value="Tautomerase/MIF"/>
    <property type="match status" value="1"/>
</dbReference>
<comment type="subunit">
    <text evidence="3">Homotrimer.</text>
</comment>
<evidence type="ECO:0000256" key="7">
    <source>
        <dbReference type="ARBA" id="ARBA00023239"/>
    </source>
</evidence>
<proteinExistence type="inferred from homology"/>
<dbReference type="OrthoDB" id="6080988at2759"/>
<dbReference type="GO" id="GO:0033981">
    <property type="term" value="F:D-dopachrome decarboxylase activity"/>
    <property type="evidence" value="ECO:0007669"/>
    <property type="project" value="UniProtKB-EC"/>
</dbReference>
<keyword evidence="4" id="KW-0963">Cytoplasm</keyword>
<keyword evidence="12" id="KW-1185">Reference proteome</keyword>
<comment type="subcellular location">
    <subcellularLocation>
        <location evidence="1">Cytoplasm</location>
    </subcellularLocation>
</comment>
<evidence type="ECO:0000256" key="2">
    <source>
        <dbReference type="ARBA" id="ARBA00005851"/>
    </source>
</evidence>